<feature type="non-terminal residue" evidence="15">
    <location>
        <position position="1"/>
    </location>
</feature>
<keyword evidence="1" id="KW-0677">Repeat</keyword>
<dbReference type="PROSITE" id="PS50096">
    <property type="entry name" value="IQ"/>
    <property type="match status" value="10"/>
</dbReference>
<dbReference type="SMART" id="SM00121">
    <property type="entry name" value="IB"/>
    <property type="match status" value="1"/>
</dbReference>
<evidence type="ECO:0000256" key="11">
    <source>
        <dbReference type="SAM" id="MobiDB-lite"/>
    </source>
</evidence>
<dbReference type="Pfam" id="PF00063">
    <property type="entry name" value="Myosin_head"/>
    <property type="match status" value="5"/>
</dbReference>
<dbReference type="PANTHER" id="PTHR13140:SF273">
    <property type="entry name" value="UNCONVENTIONAL MYOSIN-VA"/>
    <property type="match status" value="1"/>
</dbReference>
<dbReference type="FunFam" id="1.20.5.190:FF:000001">
    <property type="entry name" value="unconventional myosin-Va"/>
    <property type="match status" value="1"/>
</dbReference>
<comment type="caution">
    <text evidence="9">Lacks conserved residue(s) required for the propagation of feature annotation.</text>
</comment>
<evidence type="ECO:0000256" key="8">
    <source>
        <dbReference type="ARBA" id="ARBA00023203"/>
    </source>
</evidence>
<comment type="caution">
    <text evidence="15">The sequence shown here is derived from an EMBL/GenBank/DDBJ whole genome shotgun (WGS) entry which is preliminary data.</text>
</comment>
<feature type="compositionally biased region" description="Basic and acidic residues" evidence="11">
    <location>
        <begin position="1045"/>
        <end position="1061"/>
    </location>
</feature>
<feature type="binding site" evidence="9">
    <location>
        <begin position="88"/>
        <end position="95"/>
    </location>
    <ligand>
        <name>ATP</name>
        <dbReference type="ChEBI" id="CHEBI:30616"/>
    </ligand>
</feature>
<dbReference type="InterPro" id="IPR058662">
    <property type="entry name" value="Myo5a/b_dom"/>
</dbReference>
<accession>Q4S1B7</accession>
<evidence type="ECO:0000259" key="13">
    <source>
        <dbReference type="PROSITE" id="PS51323"/>
    </source>
</evidence>
<evidence type="ECO:0000259" key="12">
    <source>
        <dbReference type="PROSITE" id="PS51126"/>
    </source>
</evidence>
<evidence type="ECO:0000256" key="4">
    <source>
        <dbReference type="ARBA" id="ARBA00023054"/>
    </source>
</evidence>
<reference evidence="15" key="1">
    <citation type="journal article" date="2004" name="Nature">
        <title>Genome duplication in the teleost fish Tetraodon nigroviridis reveals the early vertebrate proto-karyotype.</title>
        <authorList>
            <person name="Jaillon O."/>
            <person name="Aury J.-M."/>
            <person name="Brunet F."/>
            <person name="Petit J.-L."/>
            <person name="Stange-Thomann N."/>
            <person name="Mauceli E."/>
            <person name="Bouneau L."/>
            <person name="Fischer C."/>
            <person name="Ozouf-Costaz C."/>
            <person name="Bernot A."/>
            <person name="Nicaud S."/>
            <person name="Jaffe D."/>
            <person name="Fisher S."/>
            <person name="Lutfalla G."/>
            <person name="Dossat C."/>
            <person name="Segurens B."/>
            <person name="Dasilva C."/>
            <person name="Salanoubat M."/>
            <person name="Levy M."/>
            <person name="Boudet N."/>
            <person name="Castellano S."/>
            <person name="Anthouard V."/>
            <person name="Jubin C."/>
            <person name="Castelli V."/>
            <person name="Katinka M."/>
            <person name="Vacherie B."/>
            <person name="Biemont C."/>
            <person name="Skalli Z."/>
            <person name="Cattolico L."/>
            <person name="Poulain J."/>
            <person name="De Berardinis V."/>
            <person name="Cruaud C."/>
            <person name="Duprat S."/>
            <person name="Brottier P."/>
            <person name="Coutanceau J.-P."/>
            <person name="Gouzy J."/>
            <person name="Parra G."/>
            <person name="Lardier G."/>
            <person name="Chapple C."/>
            <person name="McKernan K.J."/>
            <person name="McEwan P."/>
            <person name="Bosak S."/>
            <person name="Kellis M."/>
            <person name="Volff J.-N."/>
            <person name="Guigo R."/>
            <person name="Zody M.C."/>
            <person name="Mesirov J."/>
            <person name="Lindblad-Toh K."/>
            <person name="Birren B."/>
            <person name="Nusbaum C."/>
            <person name="Kahn D."/>
            <person name="Robinson-Rechavi M."/>
            <person name="Laudet V."/>
            <person name="Schachter V."/>
            <person name="Quetier F."/>
            <person name="Saurin W."/>
            <person name="Scarpelli C."/>
            <person name="Wincker P."/>
            <person name="Lander E.S."/>
            <person name="Weissenbach J."/>
            <person name="Roest Crollius H."/>
        </authorList>
    </citation>
    <scope>NUCLEOTIDE SEQUENCE [LARGE SCALE GENOMIC DNA]</scope>
</reference>
<reference evidence="15" key="2">
    <citation type="submission" date="2004-02" db="EMBL/GenBank/DDBJ databases">
        <authorList>
            <consortium name="Genoscope"/>
            <consortium name="Whitehead Institute Centre for Genome Research"/>
        </authorList>
    </citation>
    <scope>NUCLEOTIDE SEQUENCE</scope>
</reference>
<dbReference type="GO" id="GO:0051015">
    <property type="term" value="F:actin filament binding"/>
    <property type="evidence" value="ECO:0007669"/>
    <property type="project" value="TreeGrafter"/>
</dbReference>
<dbReference type="PROSITE" id="PS51323">
    <property type="entry name" value="IGFBP_N_2"/>
    <property type="match status" value="1"/>
</dbReference>
<evidence type="ECO:0000256" key="1">
    <source>
        <dbReference type="ARBA" id="ARBA00022737"/>
    </source>
</evidence>
<feature type="region of interest" description="Disordered" evidence="11">
    <location>
        <begin position="1002"/>
        <end position="1061"/>
    </location>
</feature>
<dbReference type="PROSITE" id="PS51126">
    <property type="entry name" value="DILUTE"/>
    <property type="match status" value="2"/>
</dbReference>
<dbReference type="InterPro" id="IPR001609">
    <property type="entry name" value="Myosin_head_motor_dom-like"/>
</dbReference>
<feature type="coiled-coil region" evidence="10">
    <location>
        <begin position="887"/>
        <end position="938"/>
    </location>
</feature>
<dbReference type="GO" id="GO:0005524">
    <property type="term" value="F:ATP binding"/>
    <property type="evidence" value="ECO:0007669"/>
    <property type="project" value="UniProtKB-UniRule"/>
</dbReference>
<dbReference type="GO" id="GO:0007015">
    <property type="term" value="P:actin filament organization"/>
    <property type="evidence" value="ECO:0007669"/>
    <property type="project" value="TreeGrafter"/>
</dbReference>
<feature type="compositionally biased region" description="Low complexity" evidence="11">
    <location>
        <begin position="1023"/>
        <end position="1037"/>
    </location>
</feature>
<evidence type="ECO:0000256" key="6">
    <source>
        <dbReference type="ARBA" id="ARBA00023157"/>
    </source>
</evidence>
<dbReference type="EMBL" id="CAAE01014769">
    <property type="protein sequence ID" value="CAG05565.1"/>
    <property type="molecule type" value="Genomic_DNA"/>
</dbReference>
<name>Q4S1B7_TETNG</name>
<dbReference type="PROSITE" id="PS51456">
    <property type="entry name" value="MYOSIN_MOTOR"/>
    <property type="match status" value="3"/>
</dbReference>
<dbReference type="FunFam" id="3.30.70.1590:FF:000003">
    <property type="entry name" value="Myosin-Va isoform 1"/>
    <property type="match status" value="1"/>
</dbReference>
<organism evidence="15">
    <name type="scientific">Tetraodon nigroviridis</name>
    <name type="common">Spotted green pufferfish</name>
    <name type="synonym">Chelonodon nigroviridis</name>
    <dbReference type="NCBI Taxonomy" id="99883"/>
    <lineage>
        <taxon>Eukaryota</taxon>
        <taxon>Metazoa</taxon>
        <taxon>Chordata</taxon>
        <taxon>Craniata</taxon>
        <taxon>Vertebrata</taxon>
        <taxon>Euteleostomi</taxon>
        <taxon>Actinopterygii</taxon>
        <taxon>Neopterygii</taxon>
        <taxon>Teleostei</taxon>
        <taxon>Neoteleostei</taxon>
        <taxon>Acanthomorphata</taxon>
        <taxon>Eupercaria</taxon>
        <taxon>Tetraodontiformes</taxon>
        <taxon>Tetradontoidea</taxon>
        <taxon>Tetraodontidae</taxon>
        <taxon>Tetraodon</taxon>
    </lineage>
</organism>
<dbReference type="Gene3D" id="1.20.5.190">
    <property type="match status" value="6"/>
</dbReference>
<evidence type="ECO:0000256" key="2">
    <source>
        <dbReference type="ARBA" id="ARBA00022741"/>
    </source>
</evidence>
<dbReference type="InterPro" id="IPR000048">
    <property type="entry name" value="IQ_motif_EF-hand-BS"/>
</dbReference>
<dbReference type="Gene3D" id="3.40.850.10">
    <property type="entry name" value="Kinesin motor domain"/>
    <property type="match status" value="3"/>
</dbReference>
<feature type="region of interest" description="Disordered" evidence="11">
    <location>
        <begin position="1626"/>
        <end position="1671"/>
    </location>
</feature>
<dbReference type="InterPro" id="IPR027417">
    <property type="entry name" value="P-loop_NTPase"/>
</dbReference>
<dbReference type="SMART" id="SM00015">
    <property type="entry name" value="IQ"/>
    <property type="match status" value="11"/>
</dbReference>
<feature type="region of interest" description="Actin-binding" evidence="9">
    <location>
        <begin position="661"/>
        <end position="683"/>
    </location>
</feature>
<dbReference type="InterPro" id="IPR036961">
    <property type="entry name" value="Kinesin_motor_dom_sf"/>
</dbReference>
<protein>
    <submittedName>
        <fullName evidence="15">(spotted green pufferfish) hypothetical protein</fullName>
    </submittedName>
</protein>
<keyword evidence="5 9" id="KW-0518">Myosin</keyword>
<keyword evidence="6" id="KW-1015">Disulfide bond</keyword>
<keyword evidence="3 9" id="KW-0067">ATP-binding</keyword>
<evidence type="ECO:0000256" key="9">
    <source>
        <dbReference type="PROSITE-ProRule" id="PRU00782"/>
    </source>
</evidence>
<dbReference type="PANTHER" id="PTHR13140">
    <property type="entry name" value="MYOSIN"/>
    <property type="match status" value="1"/>
</dbReference>
<keyword evidence="2 9" id="KW-0547">Nucleotide-binding</keyword>
<feature type="region of interest" description="Actin-binding" evidence="9">
    <location>
        <begin position="2307"/>
        <end position="2329"/>
    </location>
</feature>
<feature type="domain" description="Dilute" evidence="12">
    <location>
        <begin position="1354"/>
        <end position="1647"/>
    </location>
</feature>
<dbReference type="InterPro" id="IPR002710">
    <property type="entry name" value="Dilute_dom"/>
</dbReference>
<dbReference type="GO" id="GO:0005576">
    <property type="term" value="C:extracellular region"/>
    <property type="evidence" value="ECO:0007669"/>
    <property type="project" value="InterPro"/>
</dbReference>
<comment type="similarity">
    <text evidence="9">Belongs to the TRAFAC class myosin-kinesin ATPase superfamily. Myosin family.</text>
</comment>
<dbReference type="Gene3D" id="3.30.70.1590">
    <property type="match status" value="2"/>
</dbReference>
<dbReference type="InterPro" id="IPR009030">
    <property type="entry name" value="Growth_fac_rcpt_cys_sf"/>
</dbReference>
<dbReference type="CDD" id="cd15470">
    <property type="entry name" value="Myo5_CBD"/>
    <property type="match status" value="1"/>
</dbReference>
<evidence type="ECO:0000256" key="7">
    <source>
        <dbReference type="ARBA" id="ARBA00023175"/>
    </source>
</evidence>
<dbReference type="Pfam" id="PF00612">
    <property type="entry name" value="IQ"/>
    <property type="match status" value="9"/>
</dbReference>
<dbReference type="SMART" id="SM01132">
    <property type="entry name" value="DIL"/>
    <property type="match status" value="2"/>
</dbReference>
<sequence>SGIVLVAINPYESLPIYGADIISAYHGQDAREMDPHIFAVAEEAYKQMARFPIQGTLHLHSKTSVERVLTESNLCCRDGRNQSIVVSGDSGAGKTISAKYAMRYFATVSCSTGETSIEERVLASNPIMEAFGNAKTIRNDNSSRFGKYIEILFDRRRRIIGAHIRTYLLEKSRVVFQACGERNYHIFYQLCASSHLPEFKAFRLGCVDDFHCANQGQSPLLNRVDDAKELCKSRRALALLGEHLEGSASCVFEFKTSSSLMNQMLLLPVGMSEREQVAVFQTLAAILHLCNVQVKPQSEDQSRISVSLLSLFEFCSLHPRPTVASTCLQPDDEHLVAFCELMRVPCEEMAHWLCHTKLKTTVDTYVKSVSALSAVSGRDALAKHVYARLFGWIVDRINGALRSAANQHSFIGVLDIYGYRFPVPDLRGVSDMIGQVVIGTDLCFSRFEVFQINSFEQFCINYANEVLQQQFNLHVFKLDQEEYTKEGIPWTMIDFCDNQPVINLIEAKLGILDLLDEECRMPKGSDDSWAQKMYNTLLKKHALFKKPKLSNRAFIVHHFGDEVEYQCEGFLEKNKDRVNEEQINVLKSSKFDLLLKLFEEDEEASSSSQQHTAGTRRSHPGRRDVKTVGCQVGGSEEEQELLLTCADGALRSPVTQFRHSLHLLMDILNATSPHYVRCIKPNDHKASFVWSYQEFFCRYRVLLKQRDVLPDRVQTCKNLTNKLIKDQDKFQFGKTKIFFRAGQVAYLEKLRSDQLRSACVSIQKNVRGWLALTKYQRMRRSALTVQRWLRGHRARCYVAFLKRSRAAVVIQKNVRMWAAKRSYQRRRSAAVTLQSFLRAHVARKKYHQMVLEQKAEIIQKWARGWLERRRYRRALRAAVLLQCCMRRWRAKKELKALKREARSVEHLQKLNNGMENKIIQLQRKINEQHQEMRELRKLLCLAEALLSSEREAHHRTTLGFQQEARDQDQKIGSLSEQLLLLQQELDRSLRDKADLEEQMKVYKEETQLSSGQSGPKRRDSGRSSRSSSQFSLNLGSSEGESASVRSERHDLESENKKLKRDLNDLRKSLSSENSHLMPPAPGSLPYNLLLDQLNSSNEELEMRKEEVLLLHSHMVRQDALKHRVDKTEAWGPHVARWTIYFGPSTTLRTLNEDGELWLAYDGLKETNRLLECQMQQQKRAHMEECNQLLEEVQRLREEREEQRNLLAQSLVLSEDARIEACLNHEIRRLARENLELVEQREAQDKAIRKLKKQLEDYAKKVEEYETTARQKYNASLSAPRGSEVNIARKERECRGMLEYRVADVSRLLRNVVTELKPPGAADGSIPGLPAYIIFMCVRYADCVNDEQRVSSLLNSAISSIKGVVKKRGKEFRVLSFWLANTCRLRHCLRQYSGDEAVSQHNTAKQNQQCLTNFELSEYQEVLGDLIEQIYHQLIKCTEAVLQPLIVASVLNPETTQAVLGSKLMGQRKRSWGLPEEEAITVEALLQHLDNFYTTMSLHGVDPHLIRQVVKQLYHIICSVSFNHLLLRKDMCSWSTGLQIRCGLWCQRTGVTRGRANRRALPGSRYNSWQLQDWLMDRELADCGAKETLEPLKQAALLLQVNKKTEADAAAIGGLCTAISPTQVGELLPRGPVQTETAPPSQPGHLGRGERPDRSQLPARTRSPAQPQSALRGVQDHLHLLRYRWGRSRAAGAGLRFAPRLSHFLICRYHPGGCKSLQTASYLWRRHHSRLLGPEHGRHGPSYLCRGRGGLQTNGQVSKAGISKPQVSLQRRSLFRNHKNQSIIVSGESGAGKTVSARYVMRYFAVVSKSGSKARVEDKVLASNPITEAIGNAKTTRNDNSSRFGKYTEISFDRKYRIIGANMRTYLLEKSRVVFQADNERNYHIFYQLCSCAHQPEFKDLRLLSADRFRYTCLGGEVTIEGVDDGKDMEDTRRTFALLGLKEDFQSDVFKVLAAILHLGNVEIRDSGGDKSSILLSDPHLAVFCELLAVEAGELVRWLCHRRIVLTAETLVKPEPKKRAVNARDALAKQIYAHLFDCVITRINRALQVPGKQHAFIGVLDIYGFETFDVNSFEQFCINYANEKLQQQFNLHVFKLEQEEYMKEDIPWTLIDFYDNQPLIDLIEAKMGILDLLDEECLVTGHLLNLHAPPLMETRPLMASGLAVSSGQRPKLAAEALQLPGGQSSVPEAPAVQPGVRHPALCGQGGIPVQRFSGEEQRYSLRRAGGHYEGQRGSSGYLAVIAGVWLKPDFSHLLCCYQFPFLANFFQEEEQQSTVNSRGVKVRPARPGVKPANRQLKTSVGDKFRSSLSLLMDTLNATTPHYVRCIKPNDEKLPFEYDSRRVVQQLRACGVLETIRISAQSYPSSRYSILMSQQEADLSDKKQTCKNVLQRVIQVSRPPGKAAVFTPASSELLFSPQDPDQYKFGRTKIFFRAGQVAYLEKLRLDRLRRACVTIQKHVRGWSQRRKFLRVRAAAVVLQEYIRGKRTIRKTVSAETLKRGWASVVVQRHWRGYRTRQVYQIVRWATVTIQAFTRGWMARKRYKKVAVWKKAMVEEQKALVLQKYARAWLVRRRFQTMRRLVINVQLSYRVQQLRKKIEEKNRDNLGLMERLTSEANARSQAADRLHALEAKLEKLANEKASWEARETKVKEDASLVGGDVRSVLETITQQQEDIHLLRLEKKTLEERLEASTTLANENNIEILKQDHEKEVETLKEEAKRLKEETISLQRQSQEGEQLNADLQEQISQLTKHVRTIPDLHRELSNLQNQLISMDRRMKQASEQARGSRLKTLRRSTKSRMCWKPSMASTELPGLILQPVLSHRRPGQVRSRIFACRMMEDQQREQKERYESQVEGWRLKVDHLQNESSKLQNLFQEKSNINESIRQEVSRLSRENSVIPELKQQVTELQKQKEDLEANVQEQRRELAEKSQKMADDLQTRIKEENSQRRYFEEKLKELEKLQDGLQGHVEELEEENDHLKKQNMMLNEAKNKLRQETQAGIPVRRSQRPPGDAGVQERRRRPAHSEHHPGSAPLLHLLPSGGERRRVEMSCAPPPELKPKGVVVNMMPGLPAYILFMCIRHADYLNDEAKLKSLMNAVIAAVKKVISSYQKDLELLSFWLSNTHQLLNCLKQYSGEEDFMKQSSPRQRKNCLRNFDLSEHRQILSDLAIHIYHQFITVMEKNLTPAVGRVVHQRRAPTSPSAKLEPCLSHPCATVPGMLEHESLQGISSMKPSGFRKRSNSIYEDSDTYTISSIIQQLSVFHSTMSQHGMEPALINQAVKQLFYLVGAIALNSIMLRKDMCSCRKGMQIRCNISYLEEWLKDRNLQSSNAINTLRPLSQAAWLLQVNKSTDGDAKEIVEECTELKPVQIVKITELLHAHRRLREEGVVVLRAQSSGVEVVAPGPGVLGAEEGAPGTARRLRALHCPPCEQVHCSSRRALKLQCKGGVTTCVCGCCPVCARVEGETCGGAWDYLGKCDKGLVCVHQDSGNPDSEPKGTCQTGEKHFTKHSHFITKLM</sequence>
<dbReference type="InterPro" id="IPR000867">
    <property type="entry name" value="IGFBP-like"/>
</dbReference>
<dbReference type="Gene3D" id="4.10.40.20">
    <property type="match status" value="1"/>
</dbReference>
<dbReference type="OrthoDB" id="6108017at2759"/>
<evidence type="ECO:0000313" key="15">
    <source>
        <dbReference type="EMBL" id="CAG05565.1"/>
    </source>
</evidence>
<feature type="domain" description="Myosin motor" evidence="14">
    <location>
        <begin position="1"/>
        <end position="690"/>
    </location>
</feature>
<dbReference type="GO" id="GO:0005737">
    <property type="term" value="C:cytoplasm"/>
    <property type="evidence" value="ECO:0007669"/>
    <property type="project" value="TreeGrafter"/>
</dbReference>
<dbReference type="SUPFAM" id="SSF52540">
    <property type="entry name" value="P-loop containing nucleoside triphosphate hydrolases"/>
    <property type="match status" value="5"/>
</dbReference>
<dbReference type="Gene3D" id="1.20.58.530">
    <property type="match status" value="2"/>
</dbReference>
<proteinExistence type="inferred from homology"/>
<keyword evidence="8 9" id="KW-0009">Actin-binding</keyword>
<dbReference type="SMART" id="SM00242">
    <property type="entry name" value="MYSc"/>
    <property type="match status" value="2"/>
</dbReference>
<dbReference type="Gene3D" id="1.20.120.720">
    <property type="entry name" value="Myosin VI head, motor domain, U50 subdomain"/>
    <property type="match status" value="2"/>
</dbReference>
<evidence type="ECO:0000256" key="10">
    <source>
        <dbReference type="SAM" id="Coils"/>
    </source>
</evidence>
<dbReference type="GO" id="GO:0000146">
    <property type="term" value="F:microfilament motor activity"/>
    <property type="evidence" value="ECO:0007669"/>
    <property type="project" value="TreeGrafter"/>
</dbReference>
<feature type="domain" description="Myosin motor" evidence="14">
    <location>
        <begin position="691"/>
        <end position="752"/>
    </location>
</feature>
<gene>
    <name evidence="15" type="ORF">GSTENG00025624001</name>
</gene>
<dbReference type="PRINTS" id="PR00193">
    <property type="entry name" value="MYOSINHEAVY"/>
</dbReference>
<evidence type="ECO:0000256" key="5">
    <source>
        <dbReference type="ARBA" id="ARBA00023123"/>
    </source>
</evidence>
<dbReference type="Pfam" id="PF25966">
    <property type="entry name" value="Myo5a"/>
    <property type="match status" value="1"/>
</dbReference>
<feature type="region of interest" description="Disordered" evidence="11">
    <location>
        <begin position="604"/>
        <end position="626"/>
    </location>
</feature>
<feature type="domain" description="Dilute" evidence="12">
    <location>
        <begin position="3094"/>
        <end position="3383"/>
    </location>
</feature>
<feature type="coiled-coil region" evidence="10">
    <location>
        <begin position="1160"/>
        <end position="1274"/>
    </location>
</feature>
<keyword evidence="7 9" id="KW-0505">Motor protein</keyword>
<feature type="domain" description="Myosin motor" evidence="14">
    <location>
        <begin position="1771"/>
        <end position="2443"/>
    </location>
</feature>
<feature type="coiled-coil region" evidence="10">
    <location>
        <begin position="2581"/>
        <end position="2781"/>
    </location>
</feature>
<dbReference type="SUPFAM" id="SSF57184">
    <property type="entry name" value="Growth factor receptor domain"/>
    <property type="match status" value="1"/>
</dbReference>
<evidence type="ECO:0000256" key="3">
    <source>
        <dbReference type="ARBA" id="ARBA00022840"/>
    </source>
</evidence>
<feature type="region of interest" description="Disordered" evidence="11">
    <location>
        <begin position="2994"/>
        <end position="3036"/>
    </location>
</feature>
<dbReference type="KEGG" id="tng:GSTEN00025624G001"/>
<feature type="binding site" evidence="9">
    <location>
        <begin position="1786"/>
        <end position="1793"/>
    </location>
    <ligand>
        <name>ATP</name>
        <dbReference type="ChEBI" id="CHEBI:30616"/>
    </ligand>
</feature>
<dbReference type="GO" id="GO:0016020">
    <property type="term" value="C:membrane"/>
    <property type="evidence" value="ECO:0007669"/>
    <property type="project" value="TreeGrafter"/>
</dbReference>
<keyword evidence="4 10" id="KW-0175">Coiled coil</keyword>
<dbReference type="Pfam" id="PF01843">
    <property type="entry name" value="DIL"/>
    <property type="match status" value="3"/>
</dbReference>
<dbReference type="GO" id="GO:0016459">
    <property type="term" value="C:myosin complex"/>
    <property type="evidence" value="ECO:0007669"/>
    <property type="project" value="UniProtKB-KW"/>
</dbReference>
<evidence type="ECO:0000259" key="14">
    <source>
        <dbReference type="PROSITE" id="PS51456"/>
    </source>
</evidence>
<feature type="domain" description="IGFBP N-terminal" evidence="13">
    <location>
        <begin position="3419"/>
        <end position="3499"/>
    </location>
</feature>